<keyword evidence="4 7" id="KW-0812">Transmembrane</keyword>
<dbReference type="PANTHER" id="PTHR30161:SF1">
    <property type="entry name" value="FLAGELLAR BIOSYNTHESIS PROTEIN FLHA-RELATED"/>
    <property type="match status" value="1"/>
</dbReference>
<keyword evidence="8" id="KW-0282">Flagellum</keyword>
<evidence type="ECO:0000256" key="4">
    <source>
        <dbReference type="ARBA" id="ARBA00022692"/>
    </source>
</evidence>
<evidence type="ECO:0000256" key="2">
    <source>
        <dbReference type="ARBA" id="ARBA00008835"/>
    </source>
</evidence>
<dbReference type="EMBL" id="JBHUOP010000008">
    <property type="protein sequence ID" value="MFD2841681.1"/>
    <property type="molecule type" value="Genomic_DNA"/>
</dbReference>
<dbReference type="PRINTS" id="PR00949">
    <property type="entry name" value="TYPE3IMAPROT"/>
</dbReference>
<evidence type="ECO:0000256" key="3">
    <source>
        <dbReference type="ARBA" id="ARBA00022475"/>
    </source>
</evidence>
<feature type="transmembrane region" description="Helical" evidence="7">
    <location>
        <begin position="50"/>
        <end position="69"/>
    </location>
</feature>
<keyword evidence="8" id="KW-0966">Cell projection</keyword>
<feature type="transmembrane region" description="Helical" evidence="7">
    <location>
        <begin position="12"/>
        <end position="38"/>
    </location>
</feature>
<keyword evidence="8" id="KW-0969">Cilium</keyword>
<evidence type="ECO:0000256" key="5">
    <source>
        <dbReference type="ARBA" id="ARBA00022989"/>
    </source>
</evidence>
<keyword evidence="3" id="KW-1003">Cell membrane</keyword>
<evidence type="ECO:0000313" key="8">
    <source>
        <dbReference type="EMBL" id="MFD2841681.1"/>
    </source>
</evidence>
<dbReference type="PIRSF" id="PIRSF005419">
    <property type="entry name" value="FlhA"/>
    <property type="match status" value="1"/>
</dbReference>
<comment type="subcellular location">
    <subcellularLocation>
        <location evidence="1">Cell membrane</location>
        <topology evidence="1">Multi-pass membrane protein</topology>
    </subcellularLocation>
</comment>
<dbReference type="PANTHER" id="PTHR30161">
    <property type="entry name" value="FLAGELLAR EXPORT PROTEIN, MEMBRANE FLHA SUBUNIT-RELATED"/>
    <property type="match status" value="1"/>
</dbReference>
<accession>A0ABW5XH65</accession>
<sequence>MKLGVPLGVVGIIVLLVVPMPAAVIDLLIVINIALGLVTLLTAMYVQKPLDFSVFPSILLVLTLFRLGLSVASTRLVLRDGYAGEVIDAFGHFVVGGSLIIGLVIFFILVVVQFIVITNGAGRVAEVGARFTLDAMPGKQMAIDADLNAGLISDVEAKRRRAEVAQEADFYGAMDGASKFVKGDAIAGIVITIINLVGGIAMGMTARGMDFGAAMETYSLLSIGDGLTSQIPALLMSVATGIIVTRGSTDEDLGTAASKQLGQSRNALSIAGAAAITLALFPNMPKIPFVLVGALLILAAQQIKARERREEEAKVLEAAVATANPTSTDTPEKLIEDMRMSALEIMLSTDLVDLVNTSSDDDLLARIRGLRRKIAFDIGIVVPPVRTRDSVELPQSTYVLKISGVEVARGELPRGRVLALGDDLDTLPGTATSEPVFGLQGKWVPAEMRFAAEMTGATVVDRVSVLITHLSSLISQNASRLLSREDVRLLTEGLKAVNPSVVDELIPSVLTLGEVQRVLCGLLQEQVPIRDIARIYESLSLKAKQTTNPEQLIEAARMAIAPAITARHARDGIIRVLTIDPVFEQQLLEGLRQGEEGSQILLDPSRLEMFLRSYAALRSKAEETGQTVVLVCAPALRPALYRTVSLQVPHAVVMSYPEVTGAGIRIETVGVVRESETIAA</sequence>
<dbReference type="InterPro" id="IPR042193">
    <property type="entry name" value="FHIPEP_3"/>
</dbReference>
<dbReference type="InterPro" id="IPR001712">
    <property type="entry name" value="T3SS_FHIPEP"/>
</dbReference>
<gene>
    <name evidence="8" type="ORF">ACFSYH_14030</name>
</gene>
<evidence type="ECO:0000256" key="1">
    <source>
        <dbReference type="ARBA" id="ARBA00004651"/>
    </source>
</evidence>
<keyword evidence="6 7" id="KW-0472">Membrane</keyword>
<feature type="transmembrane region" description="Helical" evidence="7">
    <location>
        <begin position="89"/>
        <end position="116"/>
    </location>
</feature>
<dbReference type="Proteomes" id="UP001597391">
    <property type="component" value="Unassembled WGS sequence"/>
</dbReference>
<dbReference type="Gene3D" id="3.40.50.12790">
    <property type="entry name" value="FHIPEP family, domain 4"/>
    <property type="match status" value="1"/>
</dbReference>
<reference evidence="9" key="1">
    <citation type="journal article" date="2019" name="Int. J. Syst. Evol. Microbiol.">
        <title>The Global Catalogue of Microorganisms (GCM) 10K type strain sequencing project: providing services to taxonomists for standard genome sequencing and annotation.</title>
        <authorList>
            <consortium name="The Broad Institute Genomics Platform"/>
            <consortium name="The Broad Institute Genome Sequencing Center for Infectious Disease"/>
            <person name="Wu L."/>
            <person name="Ma J."/>
        </authorList>
    </citation>
    <scope>NUCLEOTIDE SEQUENCE [LARGE SCALE GENOMIC DNA]</scope>
    <source>
        <strain evidence="9">KCTC 33576</strain>
    </source>
</reference>
<protein>
    <submittedName>
        <fullName evidence="8">Flagellar biosynthesis protein FlhA</fullName>
    </submittedName>
</protein>
<dbReference type="Gene3D" id="3.40.30.60">
    <property type="entry name" value="FHIPEP family, domain 1"/>
    <property type="match status" value="1"/>
</dbReference>
<evidence type="ECO:0000313" key="9">
    <source>
        <dbReference type="Proteomes" id="UP001597391"/>
    </source>
</evidence>
<comment type="caution">
    <text evidence="8">The sequence shown here is derived from an EMBL/GenBank/DDBJ whole genome shotgun (WGS) entry which is preliminary data.</text>
</comment>
<organism evidence="8 9">
    <name type="scientific">Populibacterium corticicola</name>
    <dbReference type="NCBI Taxonomy" id="1812826"/>
    <lineage>
        <taxon>Bacteria</taxon>
        <taxon>Bacillati</taxon>
        <taxon>Actinomycetota</taxon>
        <taxon>Actinomycetes</taxon>
        <taxon>Micrococcales</taxon>
        <taxon>Jonesiaceae</taxon>
        <taxon>Populibacterium</taxon>
    </lineage>
</organism>
<comment type="similarity">
    <text evidence="2">Belongs to the FHIPEP (flagella/HR/invasion proteins export pore) family.</text>
</comment>
<keyword evidence="9" id="KW-1185">Reference proteome</keyword>
<proteinExistence type="inferred from homology"/>
<keyword evidence="5 7" id="KW-1133">Transmembrane helix</keyword>
<dbReference type="Gene3D" id="1.10.8.540">
    <property type="entry name" value="FHIPEP family, domain 3"/>
    <property type="match status" value="1"/>
</dbReference>
<dbReference type="InterPro" id="IPR042194">
    <property type="entry name" value="FHIPEP_1"/>
</dbReference>
<feature type="transmembrane region" description="Helical" evidence="7">
    <location>
        <begin position="185"/>
        <end position="206"/>
    </location>
</feature>
<dbReference type="InterPro" id="IPR042196">
    <property type="entry name" value="FHIPEP_4"/>
</dbReference>
<evidence type="ECO:0000256" key="7">
    <source>
        <dbReference type="SAM" id="Phobius"/>
    </source>
</evidence>
<name>A0ABW5XH65_9MICO</name>
<evidence type="ECO:0000256" key="6">
    <source>
        <dbReference type="ARBA" id="ARBA00023136"/>
    </source>
</evidence>
<dbReference type="Pfam" id="PF00771">
    <property type="entry name" value="FHIPEP"/>
    <property type="match status" value="1"/>
</dbReference>
<dbReference type="PROSITE" id="PS00994">
    <property type="entry name" value="FHIPEP"/>
    <property type="match status" value="1"/>
</dbReference>
<dbReference type="InterPro" id="IPR025505">
    <property type="entry name" value="FHIPEP_CS"/>
</dbReference>